<evidence type="ECO:0000256" key="3">
    <source>
        <dbReference type="ARBA" id="ARBA00023065"/>
    </source>
</evidence>
<dbReference type="EMBL" id="VUJU01000394">
    <property type="protein sequence ID" value="KAF0770708.1"/>
    <property type="molecule type" value="Genomic_DNA"/>
</dbReference>
<dbReference type="GO" id="GO:0005891">
    <property type="term" value="C:voltage-gated calcium channel complex"/>
    <property type="evidence" value="ECO:0007669"/>
    <property type="project" value="TreeGrafter"/>
</dbReference>
<dbReference type="InterPro" id="IPR050599">
    <property type="entry name" value="VDCC_alpha-1_subunit"/>
</dbReference>
<sequence>MLPAYYTLNDEEKDYICSKNDDNGMHSCFDLPPTRGHDALICNATANMALANGSCVNWNHYYTECKSQGENPFQGTISFDNIGLAWVAIFVVSIIRLDRDCFYTC</sequence>
<reference evidence="5 6" key="1">
    <citation type="submission" date="2019-08" db="EMBL/GenBank/DDBJ databases">
        <title>Whole genome of Aphis craccivora.</title>
        <authorList>
            <person name="Voronova N.V."/>
            <person name="Shulinski R.S."/>
            <person name="Bandarenka Y.V."/>
            <person name="Zhorov D.G."/>
            <person name="Warner D."/>
        </authorList>
    </citation>
    <scope>NUCLEOTIDE SEQUENCE [LARGE SCALE GENOMIC DNA]</scope>
    <source>
        <strain evidence="5">180601</strain>
        <tissue evidence="5">Whole Body</tissue>
    </source>
</reference>
<gene>
    <name evidence="5" type="ORF">FWK35_00004739</name>
</gene>
<name>A0A6G0ZI00_APHCR</name>
<keyword evidence="6" id="KW-1185">Reference proteome</keyword>
<keyword evidence="1" id="KW-0813">Transport</keyword>
<keyword evidence="4" id="KW-0407">Ion channel</keyword>
<dbReference type="GO" id="GO:0008331">
    <property type="term" value="F:high voltage-gated calcium channel activity"/>
    <property type="evidence" value="ECO:0007669"/>
    <property type="project" value="TreeGrafter"/>
</dbReference>
<protein>
    <submittedName>
        <fullName evidence="5">Uncharacterized protein</fullName>
    </submittedName>
</protein>
<evidence type="ECO:0000313" key="5">
    <source>
        <dbReference type="EMBL" id="KAF0770708.1"/>
    </source>
</evidence>
<keyword evidence="3" id="KW-0406">Ion transport</keyword>
<dbReference type="GO" id="GO:0098703">
    <property type="term" value="P:calcium ion import across plasma membrane"/>
    <property type="evidence" value="ECO:0007669"/>
    <property type="project" value="TreeGrafter"/>
</dbReference>
<evidence type="ECO:0000256" key="1">
    <source>
        <dbReference type="ARBA" id="ARBA00022448"/>
    </source>
</evidence>
<comment type="caution">
    <text evidence="5">The sequence shown here is derived from an EMBL/GenBank/DDBJ whole genome shotgun (WGS) entry which is preliminary data.</text>
</comment>
<evidence type="ECO:0000313" key="6">
    <source>
        <dbReference type="Proteomes" id="UP000478052"/>
    </source>
</evidence>
<keyword evidence="2" id="KW-0851">Voltage-gated channel</keyword>
<proteinExistence type="predicted"/>
<dbReference type="AlphaFoldDB" id="A0A6G0ZI00"/>
<accession>A0A6G0ZI00</accession>
<evidence type="ECO:0000256" key="2">
    <source>
        <dbReference type="ARBA" id="ARBA00022882"/>
    </source>
</evidence>
<evidence type="ECO:0000256" key="4">
    <source>
        <dbReference type="ARBA" id="ARBA00023303"/>
    </source>
</evidence>
<dbReference type="PANTHER" id="PTHR45628">
    <property type="entry name" value="VOLTAGE-DEPENDENT CALCIUM CHANNEL TYPE A SUBUNIT ALPHA-1"/>
    <property type="match status" value="1"/>
</dbReference>
<organism evidence="5 6">
    <name type="scientific">Aphis craccivora</name>
    <name type="common">Cowpea aphid</name>
    <dbReference type="NCBI Taxonomy" id="307492"/>
    <lineage>
        <taxon>Eukaryota</taxon>
        <taxon>Metazoa</taxon>
        <taxon>Ecdysozoa</taxon>
        <taxon>Arthropoda</taxon>
        <taxon>Hexapoda</taxon>
        <taxon>Insecta</taxon>
        <taxon>Pterygota</taxon>
        <taxon>Neoptera</taxon>
        <taxon>Paraneoptera</taxon>
        <taxon>Hemiptera</taxon>
        <taxon>Sternorrhyncha</taxon>
        <taxon>Aphidomorpha</taxon>
        <taxon>Aphidoidea</taxon>
        <taxon>Aphididae</taxon>
        <taxon>Aphidini</taxon>
        <taxon>Aphis</taxon>
        <taxon>Aphis</taxon>
    </lineage>
</organism>
<dbReference type="OrthoDB" id="416585at2759"/>
<dbReference type="PANTHER" id="PTHR45628:SF22">
    <property type="entry name" value="VOLTAGE-DEPENDENT T-TYPE CALCIUM CHANNEL SUBUNIT ALPHA"/>
    <property type="match status" value="1"/>
</dbReference>
<dbReference type="Proteomes" id="UP000478052">
    <property type="component" value="Unassembled WGS sequence"/>
</dbReference>